<dbReference type="Proteomes" id="UP000684084">
    <property type="component" value="Unassembled WGS sequence"/>
</dbReference>
<protein>
    <recommendedName>
        <fullName evidence="4">DUF659 domain-containing protein</fullName>
    </recommendedName>
</protein>
<dbReference type="EMBL" id="CAGKOT010000044">
    <property type="protein sequence ID" value="CAB5381369.1"/>
    <property type="molecule type" value="Genomic_DNA"/>
</dbReference>
<evidence type="ECO:0000313" key="3">
    <source>
        <dbReference type="Proteomes" id="UP000684084"/>
    </source>
</evidence>
<dbReference type="VEuPathDB" id="FungiDB:RhiirFUN_012952"/>
<dbReference type="OrthoDB" id="2433784at2759"/>
<evidence type="ECO:0000313" key="2">
    <source>
        <dbReference type="EMBL" id="CAB5381369.1"/>
    </source>
</evidence>
<reference evidence="2" key="1">
    <citation type="submission" date="2020-05" db="EMBL/GenBank/DDBJ databases">
        <authorList>
            <person name="Rincon C."/>
            <person name="Sanders R I."/>
            <person name="Robbins C."/>
            <person name="Chaturvedi A."/>
        </authorList>
    </citation>
    <scope>NUCLEOTIDE SEQUENCE</scope>
    <source>
        <strain evidence="2">CHB12</strain>
    </source>
</reference>
<organism evidence="2 3">
    <name type="scientific">Rhizophagus irregularis</name>
    <dbReference type="NCBI Taxonomy" id="588596"/>
    <lineage>
        <taxon>Eukaryota</taxon>
        <taxon>Fungi</taxon>
        <taxon>Fungi incertae sedis</taxon>
        <taxon>Mucoromycota</taxon>
        <taxon>Glomeromycotina</taxon>
        <taxon>Glomeromycetes</taxon>
        <taxon>Glomerales</taxon>
        <taxon>Glomeraceae</taxon>
        <taxon>Rhizophagus</taxon>
    </lineage>
</organism>
<feature type="region of interest" description="Disordered" evidence="1">
    <location>
        <begin position="1"/>
        <end position="47"/>
    </location>
</feature>
<feature type="compositionally biased region" description="Basic residues" evidence="1">
    <location>
        <begin position="17"/>
        <end position="32"/>
    </location>
</feature>
<comment type="caution">
    <text evidence="2">The sequence shown here is derived from an EMBL/GenBank/DDBJ whole genome shotgun (WGS) entry which is preliminary data.</text>
</comment>
<evidence type="ECO:0008006" key="4">
    <source>
        <dbReference type="Google" id="ProtNLM"/>
    </source>
</evidence>
<sequence>MSSTELEKNINLPTTKTNKKSTNKKSTNKKSGRPFSEIWKNDMKRGEPRGDVHLTKCNLAPNEVREYWKKELYGTEEENSTDSDTEIPNSANCKRKKNFNKKINKKFRVDKLHQSDIRNHVTNTNNELEISTVNIIDKALLNAFVCCGIPFKVIKNPFFLELLKILQPLYNPPTRQRLSDSLLKYESGRIENKINHKLDRGENYTLAIDGWSDPRNKSIWGFMILTPDRQM</sequence>
<proteinExistence type="predicted"/>
<evidence type="ECO:0000256" key="1">
    <source>
        <dbReference type="SAM" id="MobiDB-lite"/>
    </source>
</evidence>
<name>A0A915ZKR9_9GLOM</name>
<dbReference type="AlphaFoldDB" id="A0A915ZKR9"/>
<gene>
    <name evidence="2" type="ORF">CHRIB12_LOCUS17491</name>
</gene>
<accession>A0A915ZKR9</accession>